<comment type="catalytic activity">
    <reaction evidence="9">
        <text>orotidine 5'-phosphate + diphosphate = orotate + 5-phospho-alpha-D-ribose 1-diphosphate</text>
        <dbReference type="Rhea" id="RHEA:10380"/>
        <dbReference type="ChEBI" id="CHEBI:30839"/>
        <dbReference type="ChEBI" id="CHEBI:33019"/>
        <dbReference type="ChEBI" id="CHEBI:57538"/>
        <dbReference type="ChEBI" id="CHEBI:58017"/>
        <dbReference type="EC" id="2.4.2.10"/>
    </reaction>
</comment>
<feature type="binding site" evidence="9">
    <location>
        <position position="169"/>
    </location>
    <ligand>
        <name>orotate</name>
        <dbReference type="ChEBI" id="CHEBI:30839"/>
    </ligand>
</feature>
<feature type="binding site" description="in other chain" evidence="9">
    <location>
        <begin position="85"/>
        <end position="86"/>
    </location>
    <ligand>
        <name>5-phospho-alpha-D-ribose 1-diphosphate</name>
        <dbReference type="ChEBI" id="CHEBI:58017"/>
        <note>ligand shared between dimeric partners</note>
    </ligand>
</feature>
<dbReference type="Proteomes" id="UP000184123">
    <property type="component" value="Unassembled WGS sequence"/>
</dbReference>
<feature type="binding site" description="in other chain" evidence="9">
    <location>
        <begin position="137"/>
        <end position="145"/>
    </location>
    <ligand>
        <name>5-phospho-alpha-D-ribose 1-diphosphate</name>
        <dbReference type="ChEBI" id="CHEBI:58017"/>
        <note>ligand shared between dimeric partners</note>
    </ligand>
</feature>
<evidence type="ECO:0000313" key="11">
    <source>
        <dbReference type="EMBL" id="GEN23699.1"/>
    </source>
</evidence>
<dbReference type="GO" id="GO:0004588">
    <property type="term" value="F:orotate phosphoribosyltransferase activity"/>
    <property type="evidence" value="ECO:0007669"/>
    <property type="project" value="UniProtKB-UniRule"/>
</dbReference>
<keyword evidence="9" id="KW-0460">Magnesium</keyword>
<dbReference type="InterPro" id="IPR004467">
    <property type="entry name" value="Or_phspho_trans_dom"/>
</dbReference>
<dbReference type="GO" id="GO:0006207">
    <property type="term" value="P:'de novo' pyrimidine nucleobase biosynthetic process"/>
    <property type="evidence" value="ECO:0007669"/>
    <property type="project" value="TreeGrafter"/>
</dbReference>
<dbReference type="GO" id="GO:0046132">
    <property type="term" value="P:pyrimidine ribonucleoside biosynthetic process"/>
    <property type="evidence" value="ECO:0007669"/>
    <property type="project" value="TreeGrafter"/>
</dbReference>
<dbReference type="FunFam" id="3.40.50.2020:FF:000008">
    <property type="entry name" value="Orotate phosphoribosyltransferase"/>
    <property type="match status" value="1"/>
</dbReference>
<evidence type="ECO:0000256" key="2">
    <source>
        <dbReference type="ARBA" id="ARBA00004889"/>
    </source>
</evidence>
<evidence type="ECO:0000313" key="12">
    <source>
        <dbReference type="EMBL" id="SHM12709.1"/>
    </source>
</evidence>
<evidence type="ECO:0000259" key="10">
    <source>
        <dbReference type="Pfam" id="PF00156"/>
    </source>
</evidence>
<evidence type="ECO:0000256" key="9">
    <source>
        <dbReference type="HAMAP-Rule" id="MF_01208"/>
    </source>
</evidence>
<dbReference type="EMBL" id="BJXU01000053">
    <property type="protein sequence ID" value="GEN23699.1"/>
    <property type="molecule type" value="Genomic_DNA"/>
</dbReference>
<protein>
    <recommendedName>
        <fullName evidence="5 9">Orotate phosphoribosyltransferase</fullName>
        <shortName evidence="9">OPRT</shortName>
        <shortName evidence="9">OPRTase</shortName>
        <ecNumber evidence="5 9">2.4.2.10</ecNumber>
    </recommendedName>
</protein>
<proteinExistence type="inferred from homology"/>
<dbReference type="AlphaFoldDB" id="A0A1M7GA23"/>
<dbReference type="Proteomes" id="UP000321726">
    <property type="component" value="Unassembled WGS sequence"/>
</dbReference>
<dbReference type="InterPro" id="IPR000836">
    <property type="entry name" value="PRTase_dom"/>
</dbReference>
<dbReference type="NCBIfam" id="TIGR00336">
    <property type="entry name" value="pyrE"/>
    <property type="match status" value="1"/>
</dbReference>
<evidence type="ECO:0000256" key="3">
    <source>
        <dbReference type="ARBA" id="ARBA00006340"/>
    </source>
</evidence>
<dbReference type="EC" id="2.4.2.10" evidence="5 9"/>
<dbReference type="OrthoDB" id="9779060at2"/>
<feature type="binding site" evidence="9">
    <location>
        <begin position="47"/>
        <end position="48"/>
    </location>
    <ligand>
        <name>orotate</name>
        <dbReference type="ChEBI" id="CHEBI:30839"/>
    </ligand>
</feature>
<dbReference type="PANTHER" id="PTHR46683">
    <property type="entry name" value="OROTATE PHOSPHORIBOSYLTRANSFERASE 1-RELATED"/>
    <property type="match status" value="1"/>
</dbReference>
<dbReference type="GO" id="GO:0000287">
    <property type="term" value="F:magnesium ion binding"/>
    <property type="evidence" value="ECO:0007669"/>
    <property type="project" value="UniProtKB-UniRule"/>
</dbReference>
<dbReference type="SUPFAM" id="SSF53271">
    <property type="entry name" value="PRTase-like"/>
    <property type="match status" value="1"/>
</dbReference>
<feature type="binding site" evidence="9">
    <location>
        <position position="118"/>
    </location>
    <ligand>
        <name>5-phospho-alpha-D-ribose 1-diphosphate</name>
        <dbReference type="ChEBI" id="CHEBI:58017"/>
        <note>ligand shared between dimeric partners</note>
    </ligand>
</feature>
<feature type="binding site" evidence="9">
    <location>
        <position position="116"/>
    </location>
    <ligand>
        <name>5-phospho-alpha-D-ribose 1-diphosphate</name>
        <dbReference type="ChEBI" id="CHEBI:58017"/>
        <note>ligand shared between dimeric partners</note>
    </ligand>
</feature>
<dbReference type="EMBL" id="FRCA01000005">
    <property type="protein sequence ID" value="SHM12709.1"/>
    <property type="molecule type" value="Genomic_DNA"/>
</dbReference>
<dbReference type="PANTHER" id="PTHR46683:SF1">
    <property type="entry name" value="OROTATE PHOSPHORIBOSYLTRANSFERASE 1-RELATED"/>
    <property type="match status" value="1"/>
</dbReference>
<reference evidence="12 13" key="1">
    <citation type="submission" date="2016-11" db="EMBL/GenBank/DDBJ databases">
        <authorList>
            <person name="Jaros S."/>
            <person name="Januszkiewicz K."/>
            <person name="Wedrychowicz H."/>
        </authorList>
    </citation>
    <scope>NUCLEOTIDE SEQUENCE [LARGE SCALE GENOMIC DNA]</scope>
    <source>
        <strain evidence="12 13">DSM 4740</strain>
    </source>
</reference>
<organism evidence="12 13">
    <name type="scientific">Halomonas cupida</name>
    <dbReference type="NCBI Taxonomy" id="44933"/>
    <lineage>
        <taxon>Bacteria</taxon>
        <taxon>Pseudomonadati</taxon>
        <taxon>Pseudomonadota</taxon>
        <taxon>Gammaproteobacteria</taxon>
        <taxon>Oceanospirillales</taxon>
        <taxon>Halomonadaceae</taxon>
        <taxon>Halomonas</taxon>
    </lineage>
</organism>
<feature type="binding site" description="in other chain" evidence="9">
    <location>
        <position position="39"/>
    </location>
    <ligand>
        <name>5-phospho-alpha-D-ribose 1-diphosphate</name>
        <dbReference type="ChEBI" id="CHEBI:58017"/>
        <note>ligand shared between dimeric partners</note>
    </ligand>
</feature>
<comment type="cofactor">
    <cofactor evidence="9">
        <name>Mg(2+)</name>
        <dbReference type="ChEBI" id="CHEBI:18420"/>
    </cofactor>
</comment>
<keyword evidence="7 9" id="KW-0808">Transferase</keyword>
<dbReference type="GO" id="GO:0005737">
    <property type="term" value="C:cytoplasm"/>
    <property type="evidence" value="ECO:0007669"/>
    <property type="project" value="TreeGrafter"/>
</dbReference>
<feature type="binding site" description="in other chain" evidence="9">
    <location>
        <position position="113"/>
    </location>
    <ligand>
        <name>5-phospho-alpha-D-ribose 1-diphosphate</name>
        <dbReference type="ChEBI" id="CHEBI:58017"/>
        <note>ligand shared between dimeric partners</note>
    </ligand>
</feature>
<name>A0A1M7GA23_9GAMM</name>
<feature type="binding site" evidence="9">
    <location>
        <position position="141"/>
    </location>
    <ligand>
        <name>orotate</name>
        <dbReference type="ChEBI" id="CHEBI:30839"/>
    </ligand>
</feature>
<sequence>MADRANDQPGATRLESYQREFIEFAIEQGVLGFGEFTLKSGRISPYFFNAGLFKTGSALARLGRFYAQAISASGLSADVLFGPAYKGISLAATTAVALADHHDRDMPFAFNRKEAKDHGEGGNIVGAALEGRILIIDDVITAGTAIGEVMGLIQAAQAEAAGVVVALDRQERATEDSDQSAIQQVEARYGMPVISIVNLDQLLTWLEAHAGDSLKGYADAIRAYRDRYGVRA</sequence>
<keyword evidence="6 9" id="KW-0328">Glycosyltransferase</keyword>
<evidence type="ECO:0000313" key="13">
    <source>
        <dbReference type="Proteomes" id="UP000184123"/>
    </source>
</evidence>
<evidence type="ECO:0000256" key="8">
    <source>
        <dbReference type="ARBA" id="ARBA00022975"/>
    </source>
</evidence>
<evidence type="ECO:0000313" key="14">
    <source>
        <dbReference type="Proteomes" id="UP000321726"/>
    </source>
</evidence>
<keyword evidence="8 9" id="KW-0665">Pyrimidine biosynthesis</keyword>
<feature type="domain" description="Phosphoribosyltransferase" evidence="10">
    <location>
        <begin position="57"/>
        <end position="178"/>
    </location>
</feature>
<dbReference type="CDD" id="cd06223">
    <property type="entry name" value="PRTases_typeI"/>
    <property type="match status" value="1"/>
</dbReference>
<evidence type="ECO:0000256" key="5">
    <source>
        <dbReference type="ARBA" id="ARBA00011971"/>
    </source>
</evidence>
<dbReference type="InterPro" id="IPR029057">
    <property type="entry name" value="PRTase-like"/>
</dbReference>
<dbReference type="STRING" id="44933.SAMN05660971_02241"/>
<reference evidence="11 14" key="2">
    <citation type="submission" date="2019-07" db="EMBL/GenBank/DDBJ databases">
        <title>Whole genome shotgun sequence of Halomonas cupida NBRC 102219.</title>
        <authorList>
            <person name="Hosoyama A."/>
            <person name="Uohara A."/>
            <person name="Ohji S."/>
            <person name="Ichikawa N."/>
        </authorList>
    </citation>
    <scope>NUCLEOTIDE SEQUENCE [LARGE SCALE GENOMIC DNA]</scope>
    <source>
        <strain evidence="11 14">NBRC 102219</strain>
    </source>
</reference>
<feature type="binding site" evidence="9">
    <location>
        <position position="112"/>
    </location>
    <ligand>
        <name>5-phospho-alpha-D-ribose 1-diphosphate</name>
        <dbReference type="ChEBI" id="CHEBI:58017"/>
        <note>ligand shared between dimeric partners</note>
    </ligand>
</feature>
<dbReference type="UniPathway" id="UPA00070">
    <property type="reaction ID" value="UER00119"/>
</dbReference>
<dbReference type="Pfam" id="PF00156">
    <property type="entry name" value="Pribosyltran"/>
    <property type="match status" value="1"/>
</dbReference>
<dbReference type="InterPro" id="IPR023031">
    <property type="entry name" value="OPRT"/>
</dbReference>
<comment type="function">
    <text evidence="1 9">Catalyzes the transfer of a ribosyl phosphate group from 5-phosphoribose 1-diphosphate to orotate, leading to the formation of orotidine monophosphate (OMP).</text>
</comment>
<gene>
    <name evidence="9 11" type="primary">pyrE</name>
    <name evidence="11" type="ORF">HCU01_16480</name>
    <name evidence="12" type="ORF">SAMN05660971_02241</name>
</gene>
<evidence type="ECO:0000256" key="7">
    <source>
        <dbReference type="ARBA" id="ARBA00022679"/>
    </source>
</evidence>
<dbReference type="RefSeq" id="WP_073435277.1">
    <property type="nucleotide sequence ID" value="NZ_BJXU01000053.1"/>
</dbReference>
<comment type="subunit">
    <text evidence="4 9">Homodimer.</text>
</comment>
<accession>A0A1M7GA23</accession>
<comment type="similarity">
    <text evidence="3 9">Belongs to the purine/pyrimidine phosphoribosyltransferase family. PyrE subfamily.</text>
</comment>
<dbReference type="GO" id="GO:0044205">
    <property type="term" value="P:'de novo' UMP biosynthetic process"/>
    <property type="evidence" value="ECO:0007669"/>
    <property type="project" value="UniProtKB-UniRule"/>
</dbReference>
<comment type="pathway">
    <text evidence="2 9">Pyrimidine metabolism; UMP biosynthesis via de novo pathway; UMP from orotate: step 1/2.</text>
</comment>
<evidence type="ECO:0000256" key="6">
    <source>
        <dbReference type="ARBA" id="ARBA00022676"/>
    </source>
</evidence>
<dbReference type="HAMAP" id="MF_01208">
    <property type="entry name" value="PyrE"/>
    <property type="match status" value="1"/>
</dbReference>
<dbReference type="Gene3D" id="3.40.50.2020">
    <property type="match status" value="1"/>
</dbReference>
<evidence type="ECO:0000256" key="1">
    <source>
        <dbReference type="ARBA" id="ARBA00003769"/>
    </source>
</evidence>
<evidence type="ECO:0000256" key="4">
    <source>
        <dbReference type="ARBA" id="ARBA00011738"/>
    </source>
</evidence>
<keyword evidence="14" id="KW-1185">Reference proteome</keyword>